<proteinExistence type="predicted"/>
<organism evidence="2 3">
    <name type="scientific">Candidatus Mycobacterium methanotrophicum</name>
    <dbReference type="NCBI Taxonomy" id="2943498"/>
    <lineage>
        <taxon>Bacteria</taxon>
        <taxon>Bacillati</taxon>
        <taxon>Actinomycetota</taxon>
        <taxon>Actinomycetes</taxon>
        <taxon>Mycobacteriales</taxon>
        <taxon>Mycobacteriaceae</taxon>
        <taxon>Mycobacterium</taxon>
    </lineage>
</organism>
<protein>
    <recommendedName>
        <fullName evidence="4">Glycerophosphoryl diester phosphodiesterase membrane domain-containing protein</fullName>
    </recommendedName>
</protein>
<keyword evidence="1" id="KW-0812">Transmembrane</keyword>
<name>A0ABY4QSC6_9MYCO</name>
<evidence type="ECO:0000313" key="3">
    <source>
        <dbReference type="Proteomes" id="UP001056610"/>
    </source>
</evidence>
<evidence type="ECO:0000313" key="2">
    <source>
        <dbReference type="EMBL" id="UQX12855.1"/>
    </source>
</evidence>
<feature type="transmembrane region" description="Helical" evidence="1">
    <location>
        <begin position="238"/>
        <end position="271"/>
    </location>
</feature>
<accession>A0ABY4QSC6</accession>
<feature type="transmembrane region" description="Helical" evidence="1">
    <location>
        <begin position="204"/>
        <end position="232"/>
    </location>
</feature>
<evidence type="ECO:0000256" key="1">
    <source>
        <dbReference type="SAM" id="Phobius"/>
    </source>
</evidence>
<feature type="transmembrane region" description="Helical" evidence="1">
    <location>
        <begin position="335"/>
        <end position="361"/>
    </location>
</feature>
<feature type="transmembrane region" description="Helical" evidence="1">
    <location>
        <begin position="112"/>
        <end position="136"/>
    </location>
</feature>
<gene>
    <name evidence="2" type="ORF">M5I08_01250</name>
</gene>
<dbReference type="EMBL" id="CP097320">
    <property type="protein sequence ID" value="UQX12855.1"/>
    <property type="molecule type" value="Genomic_DNA"/>
</dbReference>
<sequence length="400" mass="41261">MVSAPPPDYPDYPDYPSFGYGPPAYPPMGYSGYRPAGYGPPANYPPPPGYASYPPSPYPPTPGYAAPPGYGSTPPNRFPTIPSGIIPLRPLSLNDIFNGAAAYIRTNLKATLGLAAIVVVGTQIITLIGAVGPLAAANRLRTAPPDDLTEGDIAAWMMSAGLAGVVGWLAGVVLSGMLTVVVGRAVFGSTIGPAETWVKIRARLPALIGLVAVESVGLVLLVGLVGLIIGAVGAAGNAAAAVVIGLPLLLVSIATVVFFYTTLSFAPVLIVLERLPVIDAITRSFKLVRNSFWRVLGIRVLTWVVVVLIANALAAPFNFVGALLVGSSGSSLLGATVGAVGSAIGRIITAPFSAGVVVLLYTDRRIRAEAFDLVLQSGAGRPAQSRPAASTDYLWLTRPV</sequence>
<keyword evidence="1" id="KW-1133">Transmembrane helix</keyword>
<evidence type="ECO:0008006" key="4">
    <source>
        <dbReference type="Google" id="ProtNLM"/>
    </source>
</evidence>
<feature type="transmembrane region" description="Helical" evidence="1">
    <location>
        <begin position="156"/>
        <end position="183"/>
    </location>
</feature>
<dbReference type="Proteomes" id="UP001056610">
    <property type="component" value="Chromosome"/>
</dbReference>
<reference evidence="2" key="1">
    <citation type="submission" date="2022-05" db="EMBL/GenBank/DDBJ databases">
        <title>A methanotrophic Mycobacterium dominates a cave microbial ecosystem.</title>
        <authorList>
            <person name="Van Spanning R.J.M."/>
            <person name="Guan Q."/>
            <person name="Melkonian C."/>
            <person name="Gallant J."/>
            <person name="Polerecky L."/>
            <person name="Flot J.-F."/>
            <person name="Brandt B.W."/>
            <person name="Braster M."/>
            <person name="Iturbe Espinoza P."/>
            <person name="Aerts J."/>
            <person name="Meima-Franke M."/>
            <person name="Piersma S.R."/>
            <person name="Bunduc C."/>
            <person name="Ummels R."/>
            <person name="Pain A."/>
            <person name="Fleming E.J."/>
            <person name="van der Wel N."/>
            <person name="Gherman V.D."/>
            <person name="Sarbu S.M."/>
            <person name="Bodelier P.L.E."/>
            <person name="Bitter W."/>
        </authorList>
    </citation>
    <scope>NUCLEOTIDE SEQUENCE</scope>
    <source>
        <strain evidence="2">Sulfur Cave</strain>
    </source>
</reference>
<keyword evidence="3" id="KW-1185">Reference proteome</keyword>
<keyword evidence="1" id="KW-0472">Membrane</keyword>
<feature type="transmembrane region" description="Helical" evidence="1">
    <location>
        <begin position="292"/>
        <end position="315"/>
    </location>
</feature>